<dbReference type="GO" id="GO:0015369">
    <property type="term" value="F:calcium:proton antiporter activity"/>
    <property type="evidence" value="ECO:0007669"/>
    <property type="project" value="TreeGrafter"/>
</dbReference>
<feature type="domain" description="Sodium/calcium exchanger membrane region" evidence="7">
    <location>
        <begin position="26"/>
        <end position="90"/>
    </location>
</feature>
<evidence type="ECO:0000256" key="3">
    <source>
        <dbReference type="ARBA" id="ARBA00022692"/>
    </source>
</evidence>
<keyword evidence="2" id="KW-0813">Transport</keyword>
<dbReference type="KEGG" id="cpas:Clopa_0730"/>
<dbReference type="GO" id="GO:0016020">
    <property type="term" value="C:membrane"/>
    <property type="evidence" value="ECO:0007669"/>
    <property type="project" value="InterPro"/>
</dbReference>
<evidence type="ECO:0000313" key="8">
    <source>
        <dbReference type="EMBL" id="AGK95767.1"/>
    </source>
</evidence>
<dbReference type="Proteomes" id="UP000013523">
    <property type="component" value="Chromosome"/>
</dbReference>
<dbReference type="InterPro" id="IPR004837">
    <property type="entry name" value="NaCa_Exmemb"/>
</dbReference>
<dbReference type="STRING" id="86416.Clopa_0730"/>
<dbReference type="AlphaFoldDB" id="R4JY73"/>
<organism evidence="8 9">
    <name type="scientific">Clostridium pasteurianum BC1</name>
    <dbReference type="NCBI Taxonomy" id="86416"/>
    <lineage>
        <taxon>Bacteria</taxon>
        <taxon>Bacillati</taxon>
        <taxon>Bacillota</taxon>
        <taxon>Clostridia</taxon>
        <taxon>Eubacteriales</taxon>
        <taxon>Clostridiaceae</taxon>
        <taxon>Clostridium</taxon>
    </lineage>
</organism>
<dbReference type="eggNOG" id="COG0387">
    <property type="taxonomic scope" value="Bacteria"/>
</dbReference>
<dbReference type="Pfam" id="PF01699">
    <property type="entry name" value="Na_Ca_ex"/>
    <property type="match status" value="1"/>
</dbReference>
<proteinExistence type="predicted"/>
<dbReference type="PROSITE" id="PS51257">
    <property type="entry name" value="PROKAR_LIPOPROTEIN"/>
    <property type="match status" value="1"/>
</dbReference>
<reference evidence="8 9" key="1">
    <citation type="submission" date="2012-01" db="EMBL/GenBank/DDBJ databases">
        <title>Complete sequence of chromosome of Clostridium pasteurianum BC1.</title>
        <authorList>
            <consortium name="US DOE Joint Genome Institute"/>
            <person name="Lucas S."/>
            <person name="Han J."/>
            <person name="Lapidus A."/>
            <person name="Cheng J.-F."/>
            <person name="Goodwin L."/>
            <person name="Pitluck S."/>
            <person name="Peters L."/>
            <person name="Mikhailova N."/>
            <person name="Teshima H."/>
            <person name="Detter J.C."/>
            <person name="Han C."/>
            <person name="Tapia R."/>
            <person name="Land M."/>
            <person name="Hauser L."/>
            <person name="Kyrpides N."/>
            <person name="Ivanova N."/>
            <person name="Pagani I."/>
            <person name="Dunn J."/>
            <person name="Taghavi S."/>
            <person name="Francis A."/>
            <person name="van der Lelie D."/>
            <person name="Woyke T."/>
        </authorList>
    </citation>
    <scope>NUCLEOTIDE SEQUENCE [LARGE SCALE GENOMIC DNA]</scope>
    <source>
        <strain evidence="8 9">BC1</strain>
    </source>
</reference>
<dbReference type="PANTHER" id="PTHR31503">
    <property type="entry name" value="VACUOLAR CALCIUM ION TRANSPORTER"/>
    <property type="match status" value="1"/>
</dbReference>
<dbReference type="PATRIC" id="fig|86416.3.peg.718"/>
<name>R4JY73_CLOPA</name>
<dbReference type="GO" id="GO:0006874">
    <property type="term" value="P:intracellular calcium ion homeostasis"/>
    <property type="evidence" value="ECO:0007669"/>
    <property type="project" value="TreeGrafter"/>
</dbReference>
<keyword evidence="4" id="KW-1133">Transmembrane helix</keyword>
<keyword evidence="3" id="KW-0812">Transmembrane</keyword>
<accession>R4JY73</accession>
<gene>
    <name evidence="8" type="ORF">Clopa_0730</name>
</gene>
<evidence type="ECO:0000256" key="1">
    <source>
        <dbReference type="ARBA" id="ARBA00004127"/>
    </source>
</evidence>
<evidence type="ECO:0000256" key="5">
    <source>
        <dbReference type="ARBA" id="ARBA00023065"/>
    </source>
</evidence>
<dbReference type="HOGENOM" id="CLU_1841640_0_0_9"/>
<evidence type="ECO:0000256" key="4">
    <source>
        <dbReference type="ARBA" id="ARBA00022989"/>
    </source>
</evidence>
<protein>
    <submittedName>
        <fullName evidence="8">Ca2+/H+ antiporter</fullName>
    </submittedName>
</protein>
<evidence type="ECO:0000256" key="6">
    <source>
        <dbReference type="ARBA" id="ARBA00023136"/>
    </source>
</evidence>
<sequence length="139" mass="15060">MKWLKFLFVFIPISIVLEVIGFHNPLVLFIVSCLSIIPLAGLMGEATEEIAAYAGSRVGGFLNATFGNATELIISILAIRAGLYDVVKASIAELMSKSIGLSEFFVEIILIPIVGIKKGSTAFFVDGRLSQRDYSLFLA</sequence>
<comment type="subcellular location">
    <subcellularLocation>
        <location evidence="1">Endomembrane system</location>
        <topology evidence="1">Multi-pass membrane protein</topology>
    </subcellularLocation>
</comment>
<evidence type="ECO:0000313" key="9">
    <source>
        <dbReference type="Proteomes" id="UP000013523"/>
    </source>
</evidence>
<keyword evidence="5" id="KW-0406">Ion transport</keyword>
<dbReference type="InterPro" id="IPR004713">
    <property type="entry name" value="CaH_exchang"/>
</dbReference>
<dbReference type="GO" id="GO:0012505">
    <property type="term" value="C:endomembrane system"/>
    <property type="evidence" value="ECO:0007669"/>
    <property type="project" value="UniProtKB-SubCell"/>
</dbReference>
<keyword evidence="9" id="KW-1185">Reference proteome</keyword>
<evidence type="ECO:0000259" key="7">
    <source>
        <dbReference type="Pfam" id="PF01699"/>
    </source>
</evidence>
<dbReference type="PANTHER" id="PTHR31503:SF22">
    <property type="entry name" value="VACUOLAR CALCIUM ION TRANSPORTER"/>
    <property type="match status" value="1"/>
</dbReference>
<dbReference type="EMBL" id="CP003261">
    <property type="protein sequence ID" value="AGK95767.1"/>
    <property type="molecule type" value="Genomic_DNA"/>
</dbReference>
<evidence type="ECO:0000256" key="2">
    <source>
        <dbReference type="ARBA" id="ARBA00022448"/>
    </source>
</evidence>
<keyword evidence="6" id="KW-0472">Membrane</keyword>